<dbReference type="InterPro" id="IPR038732">
    <property type="entry name" value="HpyO/CreE_NAD-binding"/>
</dbReference>
<dbReference type="Proteomes" id="UP000484076">
    <property type="component" value="Unassembled WGS sequence"/>
</dbReference>
<dbReference type="PANTHER" id="PTHR40254">
    <property type="entry name" value="BLR0577 PROTEIN"/>
    <property type="match status" value="1"/>
</dbReference>
<dbReference type="InterPro" id="IPR052189">
    <property type="entry name" value="L-asp_N-monooxygenase_NS-form"/>
</dbReference>
<proteinExistence type="predicted"/>
<comment type="caution">
    <text evidence="3">The sequence shown here is derived from an EMBL/GenBank/DDBJ whole genome shotgun (WGS) entry which is preliminary data.</text>
</comment>
<dbReference type="RefSeq" id="WP_152828064.1">
    <property type="nucleotide sequence ID" value="NZ_WHUT02000010.1"/>
</dbReference>
<evidence type="ECO:0000313" key="3">
    <source>
        <dbReference type="EMBL" id="NUB45976.1"/>
    </source>
</evidence>
<evidence type="ECO:0000259" key="2">
    <source>
        <dbReference type="Pfam" id="PF13454"/>
    </source>
</evidence>
<organism evidence="3 4">
    <name type="scientific">Fertoeibacter niger</name>
    <dbReference type="NCBI Taxonomy" id="2656921"/>
    <lineage>
        <taxon>Bacteria</taxon>
        <taxon>Pseudomonadati</taxon>
        <taxon>Pseudomonadota</taxon>
        <taxon>Alphaproteobacteria</taxon>
        <taxon>Rhodobacterales</taxon>
        <taxon>Paracoccaceae</taxon>
        <taxon>Fertoeibacter</taxon>
    </lineage>
</organism>
<dbReference type="AlphaFoldDB" id="A0A8X8H995"/>
<dbReference type="EMBL" id="WHUT02000010">
    <property type="protein sequence ID" value="NUB45976.1"/>
    <property type="molecule type" value="Genomic_DNA"/>
</dbReference>
<evidence type="ECO:0000256" key="1">
    <source>
        <dbReference type="SAM" id="MobiDB-lite"/>
    </source>
</evidence>
<reference evidence="3" key="1">
    <citation type="submission" date="2020-05" db="EMBL/GenBank/DDBJ databases">
        <title>Fertoebacter nigrum gen. nov., sp. nov., a new member of the family Rhodobacteraceae.</title>
        <authorList>
            <person name="Szuroczki S."/>
            <person name="Abbaszade G."/>
            <person name="Buni D."/>
            <person name="Schumann P."/>
            <person name="Toth E."/>
        </authorList>
    </citation>
    <scope>NUCLEOTIDE SEQUENCE</scope>
    <source>
        <strain evidence="3">RG-N-1a</strain>
    </source>
</reference>
<protein>
    <submittedName>
        <fullName evidence="3">FAD/NAD(P)-binding protein</fullName>
    </submittedName>
</protein>
<dbReference type="PANTHER" id="PTHR40254:SF1">
    <property type="entry name" value="BLR0577 PROTEIN"/>
    <property type="match status" value="1"/>
</dbReference>
<gene>
    <name evidence="3" type="ORF">GEU84_016380</name>
</gene>
<feature type="region of interest" description="Disordered" evidence="1">
    <location>
        <begin position="633"/>
        <end position="654"/>
    </location>
</feature>
<sequence length="654" mass="71382">MNRMVRERPAPVAQEHVRVDPQAMQPERIAILGMGPRGISVTERIAAQMQGRKARRPILIYAIDDVEVGCGKIWRTDQPDWLIMNTRCRNATMFPHQVEGQGPLHAERPTFMEWWQRIDGNFPGSSGFAPRGLYGKYLKYVLDLIELNLPANVTLRRIRDEVTDVRPQGNGFTLQLASGAAPLVVDRIVVSTGYARGAKARETKPRQGAATRGAGTRKISAFELLDTLHSGFGLPADLSGQVVGLKGLGLTFYDVLSEMTIGRGGRYEHDGNGLRYIPGGREPARIVAGSRSALPLPVRGRDNRPKGVGYTPRLFTRERVASLRAGGANCFRTSYLPWVEAEVNLVYLQRTLALPAWEALSSAVEGVSCSAQSILPELARLATLHGAPGLLRLDALARPFGDRQFASQPEFRKAVMGELVLDIERADRGEFTDPVKAALDVLRYIRPIIRQAVDLGGLNAQSHVEFIQSIGPMIAFLSTGPSPWRARQLEALMNAGLVEILGPSVRFDTGADGTRIVASSDQVAGFRQELDVMIDAFVVSSDMDGDPNPVIRSLTEQGIFRNFMGTGGADVTAKPFHPVSDRGTISQRVHVLGIPTESTRWFLHVGLIEPGLWDEFLDDAASIAAKLTESVLAPDAEPPRPGATQASPLAKYLT</sequence>
<feature type="domain" description="FAD-dependent urate hydroxylase HpyO/Asp monooxygenase CreE-like FAD/NAD(P)-binding" evidence="2">
    <location>
        <begin position="30"/>
        <end position="194"/>
    </location>
</feature>
<keyword evidence="4" id="KW-1185">Reference proteome</keyword>
<dbReference type="Pfam" id="PF13454">
    <property type="entry name" value="NAD_binding_9"/>
    <property type="match status" value="1"/>
</dbReference>
<accession>A0A8X8H995</accession>
<name>A0A8X8H995_9RHOB</name>
<evidence type="ECO:0000313" key="4">
    <source>
        <dbReference type="Proteomes" id="UP000484076"/>
    </source>
</evidence>